<feature type="region of interest" description="Disordered" evidence="1">
    <location>
        <begin position="147"/>
        <end position="167"/>
    </location>
</feature>
<keyword evidence="2" id="KW-0812">Transmembrane</keyword>
<feature type="compositionally biased region" description="Acidic residues" evidence="1">
    <location>
        <begin position="158"/>
        <end position="167"/>
    </location>
</feature>
<feature type="domain" description="Type II secretion system protein GspB C-terminal" evidence="3">
    <location>
        <begin position="183"/>
        <end position="242"/>
    </location>
</feature>
<dbReference type="EMBL" id="WEKT01000005">
    <property type="protein sequence ID" value="MZI92520.1"/>
    <property type="molecule type" value="Genomic_DNA"/>
</dbReference>
<proteinExistence type="predicted"/>
<evidence type="ECO:0000313" key="5">
    <source>
        <dbReference type="Proteomes" id="UP000462621"/>
    </source>
</evidence>
<dbReference type="AlphaFoldDB" id="A0A7X4LIE6"/>
<feature type="transmembrane region" description="Helical" evidence="2">
    <location>
        <begin position="20"/>
        <end position="40"/>
    </location>
</feature>
<keyword evidence="2" id="KW-1133">Transmembrane helix</keyword>
<keyword evidence="2" id="KW-0472">Membrane</keyword>
<accession>A0A7X4LIE6</accession>
<feature type="region of interest" description="Disordered" evidence="1">
    <location>
        <begin position="106"/>
        <end position="130"/>
    </location>
</feature>
<dbReference type="Pfam" id="PF16537">
    <property type="entry name" value="T2SSB"/>
    <property type="match status" value="1"/>
</dbReference>
<dbReference type="Proteomes" id="UP000462621">
    <property type="component" value="Unassembled WGS sequence"/>
</dbReference>
<keyword evidence="5" id="KW-1185">Reference proteome</keyword>
<dbReference type="GO" id="GO:0015627">
    <property type="term" value="C:type II protein secretion system complex"/>
    <property type="evidence" value="ECO:0007669"/>
    <property type="project" value="InterPro"/>
</dbReference>
<gene>
    <name evidence="4" type="ORF">F9817_04785</name>
</gene>
<evidence type="ECO:0000259" key="3">
    <source>
        <dbReference type="Pfam" id="PF16537"/>
    </source>
</evidence>
<organism evidence="4 5">
    <name type="scientific">Vibrio eleionomae</name>
    <dbReference type="NCBI Taxonomy" id="2653505"/>
    <lineage>
        <taxon>Bacteria</taxon>
        <taxon>Pseudomonadati</taxon>
        <taxon>Pseudomonadota</taxon>
        <taxon>Gammaproteobacteria</taxon>
        <taxon>Vibrionales</taxon>
        <taxon>Vibrionaceae</taxon>
        <taxon>Vibrio</taxon>
    </lineage>
</organism>
<evidence type="ECO:0000313" key="4">
    <source>
        <dbReference type="EMBL" id="MZI92520.1"/>
    </source>
</evidence>
<evidence type="ECO:0000256" key="1">
    <source>
        <dbReference type="SAM" id="MobiDB-lite"/>
    </source>
</evidence>
<name>A0A7X4LIE6_9VIBR</name>
<dbReference type="InterPro" id="IPR032389">
    <property type="entry name" value="GspB_C"/>
</dbReference>
<protein>
    <recommendedName>
        <fullName evidence="3">Type II secretion system protein GspB C-terminal domain-containing protein</fullName>
    </recommendedName>
</protein>
<evidence type="ECO:0000256" key="2">
    <source>
        <dbReference type="SAM" id="Phobius"/>
    </source>
</evidence>
<reference evidence="4 5" key="1">
    <citation type="submission" date="2019-10" db="EMBL/GenBank/DDBJ databases">
        <title>Vibrio sp. nov. isolated from a shrimp pond.</title>
        <authorList>
            <person name="Gomez-Gil B."/>
            <person name="Enciso-Ibarra J."/>
            <person name="Enciso-Ibarra K."/>
            <person name="Bolan-Mejia C."/>
        </authorList>
    </citation>
    <scope>NUCLEOTIDE SEQUENCE [LARGE SCALE GENOMIC DNA]</scope>
    <source>
        <strain evidence="4 5">CAIM 722</strain>
    </source>
</reference>
<sequence length="248" mass="27869">MLLSLRRVVMKSNQCSPWIIRGAFMVPVIATVIGLSLTTYNERVKEIKARLEAPAEIKSVEANYHQDDYPDFTPLKSTLISVEGQQDKQPVNSHIIAPSADVLAAEQQPVSVATDDQQAEEQKKDDQDAEDALKNLDLSQLSASMQSKVQAALKSEKEDETQASEDEDAMDLRRHALEYKGVLPPLDFQTHVFTTDVPRRWVKINGVEYHQGDKILVDATLVEIKPKSTIIRFRGDLIEIPALYDWKG</sequence>
<comment type="caution">
    <text evidence="4">The sequence shown here is derived from an EMBL/GenBank/DDBJ whole genome shotgun (WGS) entry which is preliminary data.</text>
</comment>
<feature type="compositionally biased region" description="Basic and acidic residues" evidence="1">
    <location>
        <begin position="120"/>
        <end position="130"/>
    </location>
</feature>